<dbReference type="PROSITE" id="PS50109">
    <property type="entry name" value="HIS_KIN"/>
    <property type="match status" value="1"/>
</dbReference>
<dbReference type="GO" id="GO:0000155">
    <property type="term" value="F:phosphorelay sensor kinase activity"/>
    <property type="evidence" value="ECO:0007669"/>
    <property type="project" value="InterPro"/>
</dbReference>
<dbReference type="KEGG" id="scc:Spico_1382"/>
<dbReference type="Proteomes" id="UP000007939">
    <property type="component" value="Chromosome"/>
</dbReference>
<keyword evidence="7" id="KW-1133">Transmembrane helix</keyword>
<evidence type="ECO:0000256" key="3">
    <source>
        <dbReference type="ARBA" id="ARBA00012438"/>
    </source>
</evidence>
<keyword evidence="4" id="KW-0597">Phosphoprotein</keyword>
<dbReference type="InterPro" id="IPR036890">
    <property type="entry name" value="HATPase_C_sf"/>
</dbReference>
<dbReference type="SUPFAM" id="SSF158472">
    <property type="entry name" value="HAMP domain-like"/>
    <property type="match status" value="1"/>
</dbReference>
<protein>
    <recommendedName>
        <fullName evidence="3">histidine kinase</fullName>
        <ecNumber evidence="3">2.7.13.3</ecNumber>
    </recommendedName>
</protein>
<dbReference type="InterPro" id="IPR003594">
    <property type="entry name" value="HATPase_dom"/>
</dbReference>
<organism evidence="10 11">
    <name type="scientific">Parasphaerochaeta coccoides (strain ATCC BAA-1237 / DSM 17374 / SPN1)</name>
    <name type="common">Sphaerochaeta coccoides</name>
    <dbReference type="NCBI Taxonomy" id="760011"/>
    <lineage>
        <taxon>Bacteria</taxon>
        <taxon>Pseudomonadati</taxon>
        <taxon>Spirochaetota</taxon>
        <taxon>Spirochaetia</taxon>
        <taxon>Spirochaetales</taxon>
        <taxon>Sphaerochaetaceae</taxon>
        <taxon>Parasphaerochaeta</taxon>
    </lineage>
</organism>
<keyword evidence="11" id="KW-1185">Reference proteome</keyword>
<accession>F4GHJ7</accession>
<dbReference type="EC" id="2.7.13.3" evidence="3"/>
<evidence type="ECO:0000259" key="9">
    <source>
        <dbReference type="PROSITE" id="PS50885"/>
    </source>
</evidence>
<keyword evidence="7" id="KW-0472">Membrane</keyword>
<keyword evidence="5" id="KW-0808">Transferase</keyword>
<dbReference type="Gene3D" id="6.10.340.10">
    <property type="match status" value="1"/>
</dbReference>
<sequence>MGRQANSFVISLVFIVVLVLAVTFGLIVVLSHSITRPVNRIIAHIRRMPDSGFSYDASIETSKDEFAGIGKTLNEMSTRIQELLEITGQMYEQKQRQEIALLQSQVNPHFLYNTLESIRWMAKVQKNKGIEEMTRSLSNLLKQLSKGTDERIFLANELELVRDYVAIQQIRYVGTFDFIVDMPGNVAHAMILKFSLQPIVENAIYHGIEPSGEFGTITVTCRHEGDVLEIIVEDDGVGMEETLVDSLQKKLKRNSVSQFSGIGMSNVHERLRLTYGEEYGLAVTSRPGQGTRVTITVPWEDGDV</sequence>
<dbReference type="eggNOG" id="COG2972">
    <property type="taxonomic scope" value="Bacteria"/>
</dbReference>
<dbReference type="InterPro" id="IPR003660">
    <property type="entry name" value="HAMP_dom"/>
</dbReference>
<dbReference type="Pfam" id="PF00672">
    <property type="entry name" value="HAMP"/>
    <property type="match status" value="1"/>
</dbReference>
<dbReference type="Pfam" id="PF06580">
    <property type="entry name" value="His_kinase"/>
    <property type="match status" value="1"/>
</dbReference>
<dbReference type="HOGENOM" id="CLU_020473_2_2_12"/>
<proteinExistence type="predicted"/>
<dbReference type="InterPro" id="IPR005467">
    <property type="entry name" value="His_kinase_dom"/>
</dbReference>
<keyword evidence="6 10" id="KW-0418">Kinase</keyword>
<evidence type="ECO:0000259" key="8">
    <source>
        <dbReference type="PROSITE" id="PS50109"/>
    </source>
</evidence>
<dbReference type="Pfam" id="PF02518">
    <property type="entry name" value="HATPase_c"/>
    <property type="match status" value="1"/>
</dbReference>
<comment type="subcellular location">
    <subcellularLocation>
        <location evidence="2">Membrane</location>
    </subcellularLocation>
</comment>
<evidence type="ECO:0000256" key="2">
    <source>
        <dbReference type="ARBA" id="ARBA00004370"/>
    </source>
</evidence>
<dbReference type="Gene3D" id="3.30.565.10">
    <property type="entry name" value="Histidine kinase-like ATPase, C-terminal domain"/>
    <property type="match status" value="1"/>
</dbReference>
<comment type="catalytic activity">
    <reaction evidence="1">
        <text>ATP + protein L-histidine = ADP + protein N-phospho-L-histidine.</text>
        <dbReference type="EC" id="2.7.13.3"/>
    </reaction>
</comment>
<dbReference type="EMBL" id="CP002659">
    <property type="protein sequence ID" value="AEC02586.1"/>
    <property type="molecule type" value="Genomic_DNA"/>
</dbReference>
<feature type="domain" description="HAMP" evidence="9">
    <location>
        <begin position="32"/>
        <end position="85"/>
    </location>
</feature>
<dbReference type="PANTHER" id="PTHR34220">
    <property type="entry name" value="SENSOR HISTIDINE KINASE YPDA"/>
    <property type="match status" value="1"/>
</dbReference>
<dbReference type="PANTHER" id="PTHR34220:SF7">
    <property type="entry name" value="SENSOR HISTIDINE KINASE YPDA"/>
    <property type="match status" value="1"/>
</dbReference>
<evidence type="ECO:0000256" key="5">
    <source>
        <dbReference type="ARBA" id="ARBA00022679"/>
    </source>
</evidence>
<dbReference type="SUPFAM" id="SSF55874">
    <property type="entry name" value="ATPase domain of HSP90 chaperone/DNA topoisomerase II/histidine kinase"/>
    <property type="match status" value="1"/>
</dbReference>
<evidence type="ECO:0000256" key="7">
    <source>
        <dbReference type="SAM" id="Phobius"/>
    </source>
</evidence>
<dbReference type="CDD" id="cd06225">
    <property type="entry name" value="HAMP"/>
    <property type="match status" value="1"/>
</dbReference>
<feature type="transmembrane region" description="Helical" evidence="7">
    <location>
        <begin position="7"/>
        <end position="30"/>
    </location>
</feature>
<reference evidence="10 11" key="2">
    <citation type="journal article" date="2012" name="Stand. Genomic Sci.">
        <title>Complete genome sequence of the termite hindgut bacterium Spirochaeta coccoides type strain (SPN1(T)), reclassification in the genus Sphaerochaeta as Sphaerochaeta coccoides comb. nov. and emendations of the family Spirochaetaceae and the genus Sphaerochaeta.</title>
        <authorList>
            <person name="Abt B."/>
            <person name="Han C."/>
            <person name="Scheuner C."/>
            <person name="Lu M."/>
            <person name="Lapidus A."/>
            <person name="Nolan M."/>
            <person name="Lucas S."/>
            <person name="Hammon N."/>
            <person name="Deshpande S."/>
            <person name="Cheng J.F."/>
            <person name="Tapia R."/>
            <person name="Goodwin L.A."/>
            <person name="Pitluck S."/>
            <person name="Liolios K."/>
            <person name="Pagani I."/>
            <person name="Ivanova N."/>
            <person name="Mavromatis K."/>
            <person name="Mikhailova N."/>
            <person name="Huntemann M."/>
            <person name="Pati A."/>
            <person name="Chen A."/>
            <person name="Palaniappan K."/>
            <person name="Land M."/>
            <person name="Hauser L."/>
            <person name="Brambilla E.M."/>
            <person name="Rohde M."/>
            <person name="Spring S."/>
            <person name="Gronow S."/>
            <person name="Goker M."/>
            <person name="Woyke T."/>
            <person name="Bristow J."/>
            <person name="Eisen J.A."/>
            <person name="Markowitz V."/>
            <person name="Hugenholtz P."/>
            <person name="Kyrpides N.C."/>
            <person name="Klenk H.P."/>
            <person name="Detter J.C."/>
        </authorList>
    </citation>
    <scope>NUCLEOTIDE SEQUENCE [LARGE SCALE GENOMIC DNA]</scope>
    <source>
        <strain evidence="11">ATCC BAA-1237 / DSM 17374 / SPN1</strain>
    </source>
</reference>
<dbReference type="SMART" id="SM00387">
    <property type="entry name" value="HATPase_c"/>
    <property type="match status" value="1"/>
</dbReference>
<evidence type="ECO:0000256" key="4">
    <source>
        <dbReference type="ARBA" id="ARBA00022553"/>
    </source>
</evidence>
<gene>
    <name evidence="10" type="ordered locus">Spico_1382</name>
</gene>
<evidence type="ECO:0000256" key="6">
    <source>
        <dbReference type="ARBA" id="ARBA00022777"/>
    </source>
</evidence>
<evidence type="ECO:0000313" key="10">
    <source>
        <dbReference type="EMBL" id="AEC02586.1"/>
    </source>
</evidence>
<name>F4GHJ7_PARC1</name>
<dbReference type="PROSITE" id="PS50885">
    <property type="entry name" value="HAMP"/>
    <property type="match status" value="1"/>
</dbReference>
<dbReference type="InterPro" id="IPR050640">
    <property type="entry name" value="Bact_2-comp_sensor_kinase"/>
</dbReference>
<dbReference type="SMART" id="SM00304">
    <property type="entry name" value="HAMP"/>
    <property type="match status" value="1"/>
</dbReference>
<dbReference type="GO" id="GO:0016020">
    <property type="term" value="C:membrane"/>
    <property type="evidence" value="ECO:0007669"/>
    <property type="project" value="UniProtKB-SubCell"/>
</dbReference>
<dbReference type="STRING" id="760011.Spico_1382"/>
<reference evidence="11" key="1">
    <citation type="submission" date="2011-04" db="EMBL/GenBank/DDBJ databases">
        <title>The complete genome of Spirochaeta coccoides DSM 17374.</title>
        <authorList>
            <person name="Lucas S."/>
            <person name="Copeland A."/>
            <person name="Lapidus A."/>
            <person name="Bruce D."/>
            <person name="Goodwin L."/>
            <person name="Pitluck S."/>
            <person name="Peters L."/>
            <person name="Kyrpides N."/>
            <person name="Mavromatis K."/>
            <person name="Pagani I."/>
            <person name="Ivanova N."/>
            <person name="Ovchinnikova G."/>
            <person name="Lu M."/>
            <person name="Detter J.C."/>
            <person name="Tapia R."/>
            <person name="Han C."/>
            <person name="Land M."/>
            <person name="Hauser L."/>
            <person name="Markowitz V."/>
            <person name="Cheng J.-F."/>
            <person name="Hugenholtz P."/>
            <person name="Woyke T."/>
            <person name="Wu D."/>
            <person name="Spring S."/>
            <person name="Schroeder M."/>
            <person name="Brambilla E."/>
            <person name="Klenk H.-P."/>
            <person name="Eisen J.A."/>
        </authorList>
    </citation>
    <scope>NUCLEOTIDE SEQUENCE [LARGE SCALE GENOMIC DNA]</scope>
    <source>
        <strain evidence="11">ATCC BAA-1237 / DSM 17374 / SPN1</strain>
    </source>
</reference>
<evidence type="ECO:0000256" key="1">
    <source>
        <dbReference type="ARBA" id="ARBA00000085"/>
    </source>
</evidence>
<dbReference type="AlphaFoldDB" id="F4GHJ7"/>
<feature type="domain" description="Histidine kinase" evidence="8">
    <location>
        <begin position="196"/>
        <end position="301"/>
    </location>
</feature>
<dbReference type="InterPro" id="IPR010559">
    <property type="entry name" value="Sig_transdc_His_kin_internal"/>
</dbReference>
<keyword evidence="7" id="KW-0812">Transmembrane</keyword>
<evidence type="ECO:0000313" key="11">
    <source>
        <dbReference type="Proteomes" id="UP000007939"/>
    </source>
</evidence>